<evidence type="ECO:0000256" key="2">
    <source>
        <dbReference type="SAM" id="Phobius"/>
    </source>
</evidence>
<keyword evidence="2" id="KW-0472">Membrane</keyword>
<organism evidence="3">
    <name type="scientific">viral metagenome</name>
    <dbReference type="NCBI Taxonomy" id="1070528"/>
    <lineage>
        <taxon>unclassified sequences</taxon>
        <taxon>metagenomes</taxon>
        <taxon>organismal metagenomes</taxon>
    </lineage>
</organism>
<sequence>MSEHITIEISDISNTKIDMSNNNLFVNDLSLIQHETKQISRKMSVYKKFKSFIKKKTNHDIERGFKKWKHNSDLKGKPSLLLYKETKKCNDIEEVNCDFDYAHSITANGNYYNYVSYFDVEKSIQKMYYDTSEYYSYAMDILATYVRGQKLIYMESKYYCETRLNYLMFPAIFLSSLTSVLTSVVEKSELGMTILSGISAMIAFLLAIVSYLKLDAQSEAHKTSAHQYDKLQSMCEFSSGYFLLSSNRQNDKKYMNKIEGEVEEKMTNIKDKIKEIKETNQFVVPRTIRYRYITIYNLNVFSIIKKIENKRREYVIRLKDITNRINHLQCEISNDENKKNCALRKKKIKFAYDTKNEALRMILLLKSAFSIIDQIFSNEIKHAEIEKRQLYSKCCYKAHKNPLEKNIFMNEIMDPFKNYKGWTSMDDKLKENEVSNLERIIKKYQRKLVDGKKKKNLAKLYMQFISELKIQLEK</sequence>
<feature type="transmembrane region" description="Helical" evidence="2">
    <location>
        <begin position="164"/>
        <end position="184"/>
    </location>
</feature>
<keyword evidence="1" id="KW-0175">Coiled coil</keyword>
<feature type="coiled-coil region" evidence="1">
    <location>
        <begin position="304"/>
        <end position="338"/>
    </location>
</feature>
<reference evidence="3" key="1">
    <citation type="journal article" date="2020" name="Nature">
        <title>Giant virus diversity and host interactions through global metagenomics.</title>
        <authorList>
            <person name="Schulz F."/>
            <person name="Roux S."/>
            <person name="Paez-Espino D."/>
            <person name="Jungbluth S."/>
            <person name="Walsh D.A."/>
            <person name="Denef V.J."/>
            <person name="McMahon K.D."/>
            <person name="Konstantinidis K.T."/>
            <person name="Eloe-Fadrosh E.A."/>
            <person name="Kyrpides N.C."/>
            <person name="Woyke T."/>
        </authorList>
    </citation>
    <scope>NUCLEOTIDE SEQUENCE</scope>
    <source>
        <strain evidence="3">GVMAG-S-1017745-26</strain>
    </source>
</reference>
<proteinExistence type="predicted"/>
<feature type="transmembrane region" description="Helical" evidence="2">
    <location>
        <begin position="190"/>
        <end position="212"/>
    </location>
</feature>
<protein>
    <submittedName>
        <fullName evidence="3">Uncharacterized protein</fullName>
    </submittedName>
</protein>
<name>A0A6C0LX31_9ZZZZ</name>
<accession>A0A6C0LX31</accession>
<evidence type="ECO:0000313" key="3">
    <source>
        <dbReference type="EMBL" id="QHU35319.1"/>
    </source>
</evidence>
<keyword evidence="2" id="KW-0812">Transmembrane</keyword>
<dbReference type="AlphaFoldDB" id="A0A6C0LX31"/>
<dbReference type="EMBL" id="MN740586">
    <property type="protein sequence ID" value="QHU35319.1"/>
    <property type="molecule type" value="Genomic_DNA"/>
</dbReference>
<keyword evidence="2" id="KW-1133">Transmembrane helix</keyword>
<feature type="coiled-coil region" evidence="1">
    <location>
        <begin position="427"/>
        <end position="454"/>
    </location>
</feature>
<evidence type="ECO:0000256" key="1">
    <source>
        <dbReference type="SAM" id="Coils"/>
    </source>
</evidence>